<gene>
    <name evidence="3" type="ORF">LACBIDRAFT_326307</name>
</gene>
<dbReference type="GeneID" id="6075429"/>
<dbReference type="RefSeq" id="XP_001880080.1">
    <property type="nucleotide sequence ID" value="XM_001880045.1"/>
</dbReference>
<dbReference type="InParanoid" id="B0D801"/>
<evidence type="ECO:0000256" key="1">
    <source>
        <dbReference type="SAM" id="MobiDB-lite"/>
    </source>
</evidence>
<dbReference type="KEGG" id="lbc:LACBIDRAFT_326307"/>
<feature type="compositionally biased region" description="Basic and acidic residues" evidence="1">
    <location>
        <begin position="138"/>
        <end position="147"/>
    </location>
</feature>
<evidence type="ECO:0000256" key="2">
    <source>
        <dbReference type="SAM" id="Phobius"/>
    </source>
</evidence>
<feature type="transmembrane region" description="Helical" evidence="2">
    <location>
        <begin position="45"/>
        <end position="71"/>
    </location>
</feature>
<feature type="compositionally biased region" description="Polar residues" evidence="1">
    <location>
        <begin position="108"/>
        <end position="135"/>
    </location>
</feature>
<proteinExistence type="predicted"/>
<dbReference type="Proteomes" id="UP000001194">
    <property type="component" value="Unassembled WGS sequence"/>
</dbReference>
<keyword evidence="2" id="KW-1133">Transmembrane helix</keyword>
<dbReference type="EMBL" id="DS547099">
    <property type="protein sequence ID" value="EDR09731.1"/>
    <property type="molecule type" value="Genomic_DNA"/>
</dbReference>
<keyword evidence="2" id="KW-0472">Membrane</keyword>
<sequence length="147" mass="16526">MTTADTSHNENEVATPCHLHPMAERPLAMSTACGNNNMAHQQQPFLWILVPFLWILVPFLWILVPFLWILVPFLSIPVHYCGFQNQWGMMKYCMNLPNQPNVGTTNRNPAPTMQTTSSKDAQQCNTETMSPTTMPSHIIDDGSCHAA</sequence>
<reference evidence="3 4" key="1">
    <citation type="journal article" date="2008" name="Nature">
        <title>The genome of Laccaria bicolor provides insights into mycorrhizal symbiosis.</title>
        <authorList>
            <person name="Martin F."/>
            <person name="Aerts A."/>
            <person name="Ahren D."/>
            <person name="Brun A."/>
            <person name="Danchin E.G.J."/>
            <person name="Duchaussoy F."/>
            <person name="Gibon J."/>
            <person name="Kohler A."/>
            <person name="Lindquist E."/>
            <person name="Pereda V."/>
            <person name="Salamov A."/>
            <person name="Shapiro H.J."/>
            <person name="Wuyts J."/>
            <person name="Blaudez D."/>
            <person name="Buee M."/>
            <person name="Brokstein P."/>
            <person name="Canbaeck B."/>
            <person name="Cohen D."/>
            <person name="Courty P.E."/>
            <person name="Coutinho P.M."/>
            <person name="Delaruelle C."/>
            <person name="Detter J.C."/>
            <person name="Deveau A."/>
            <person name="DiFazio S."/>
            <person name="Duplessis S."/>
            <person name="Fraissinet-Tachet L."/>
            <person name="Lucic E."/>
            <person name="Frey-Klett P."/>
            <person name="Fourrey C."/>
            <person name="Feussner I."/>
            <person name="Gay G."/>
            <person name="Grimwood J."/>
            <person name="Hoegger P.J."/>
            <person name="Jain P."/>
            <person name="Kilaru S."/>
            <person name="Labbe J."/>
            <person name="Lin Y.C."/>
            <person name="Legue V."/>
            <person name="Le Tacon F."/>
            <person name="Marmeisse R."/>
            <person name="Melayah D."/>
            <person name="Montanini B."/>
            <person name="Muratet M."/>
            <person name="Nehls U."/>
            <person name="Niculita-Hirzel H."/>
            <person name="Oudot-Le Secq M.P."/>
            <person name="Peter M."/>
            <person name="Quesneville H."/>
            <person name="Rajashekar B."/>
            <person name="Reich M."/>
            <person name="Rouhier N."/>
            <person name="Schmutz J."/>
            <person name="Yin T."/>
            <person name="Chalot M."/>
            <person name="Henrissat B."/>
            <person name="Kuees U."/>
            <person name="Lucas S."/>
            <person name="Van de Peer Y."/>
            <person name="Podila G.K."/>
            <person name="Polle A."/>
            <person name="Pukkila P.J."/>
            <person name="Richardson P.M."/>
            <person name="Rouze P."/>
            <person name="Sanders I.R."/>
            <person name="Stajich J.E."/>
            <person name="Tunlid A."/>
            <person name="Tuskan G."/>
            <person name="Grigoriev I.V."/>
        </authorList>
    </citation>
    <scope>NUCLEOTIDE SEQUENCE [LARGE SCALE GENOMIC DNA]</scope>
    <source>
        <strain evidence="4">S238N-H82 / ATCC MYA-4686</strain>
    </source>
</reference>
<dbReference type="HOGENOM" id="CLU_1768418_0_0_1"/>
<keyword evidence="4" id="KW-1185">Reference proteome</keyword>
<feature type="region of interest" description="Disordered" evidence="1">
    <location>
        <begin position="108"/>
        <end position="147"/>
    </location>
</feature>
<name>B0D801_LACBS</name>
<organism evidence="4">
    <name type="scientific">Laccaria bicolor (strain S238N-H82 / ATCC MYA-4686)</name>
    <name type="common">Bicoloured deceiver</name>
    <name type="synonym">Laccaria laccata var. bicolor</name>
    <dbReference type="NCBI Taxonomy" id="486041"/>
    <lineage>
        <taxon>Eukaryota</taxon>
        <taxon>Fungi</taxon>
        <taxon>Dikarya</taxon>
        <taxon>Basidiomycota</taxon>
        <taxon>Agaricomycotina</taxon>
        <taxon>Agaricomycetes</taxon>
        <taxon>Agaricomycetidae</taxon>
        <taxon>Agaricales</taxon>
        <taxon>Agaricineae</taxon>
        <taxon>Hydnangiaceae</taxon>
        <taxon>Laccaria</taxon>
    </lineage>
</organism>
<dbReference type="AlphaFoldDB" id="B0D801"/>
<keyword evidence="2" id="KW-0812">Transmembrane</keyword>
<evidence type="ECO:0000313" key="3">
    <source>
        <dbReference type="EMBL" id="EDR09731.1"/>
    </source>
</evidence>
<evidence type="ECO:0000313" key="4">
    <source>
        <dbReference type="Proteomes" id="UP000001194"/>
    </source>
</evidence>
<accession>B0D801</accession>
<protein>
    <submittedName>
        <fullName evidence="3">Predicted protein</fullName>
    </submittedName>
</protein>